<comment type="catalytic activity">
    <reaction evidence="5 9">
        <text>6-phospho-D-gluconate + NADP(+) = D-ribulose 5-phosphate + CO2 + NADPH</text>
        <dbReference type="Rhea" id="RHEA:10116"/>
        <dbReference type="ChEBI" id="CHEBI:16526"/>
        <dbReference type="ChEBI" id="CHEBI:57783"/>
        <dbReference type="ChEBI" id="CHEBI:58121"/>
        <dbReference type="ChEBI" id="CHEBI:58349"/>
        <dbReference type="ChEBI" id="CHEBI:58759"/>
        <dbReference type="EC" id="1.1.1.44"/>
    </reaction>
</comment>
<dbReference type="EMBL" id="CP066065">
    <property type="protein sequence ID" value="QQC43668.1"/>
    <property type="molecule type" value="Genomic_DNA"/>
</dbReference>
<feature type="binding site" description="in other chain" evidence="7">
    <location>
        <begin position="136"/>
        <end position="138"/>
    </location>
    <ligand>
        <name>substrate</name>
        <note>ligand shared between dimeric partners</note>
    </ligand>
</feature>
<accession>A0AAP9Y8L6</accession>
<feature type="binding site" evidence="8">
    <location>
        <begin position="82"/>
        <end position="84"/>
    </location>
    <ligand>
        <name>NADP(+)</name>
        <dbReference type="ChEBI" id="CHEBI:58349"/>
    </ligand>
</feature>
<dbReference type="InterPro" id="IPR013328">
    <property type="entry name" value="6PGD_dom2"/>
</dbReference>
<dbReference type="EC" id="1.1.1.44" evidence="5 9"/>
<dbReference type="InterPro" id="IPR008927">
    <property type="entry name" value="6-PGluconate_DH-like_C_sf"/>
</dbReference>
<sequence length="488" mass="52125">MSTFTPEKASADIGVYGLGVMGANLARNLARNGYATAVFNRTQARTDRLIREHGDQGTFVPSSTLEGFVASLRAPRVAIIMVQAGPATDAVMEQLAALMEDGDIIVDCGNSLFTDTIRREKWVAERGLHFVGAGVSGGEEGALWGPSIMPGGTPASYDRLGPMFETISATYDGVPCCTYIGANGAGHFVKMVHNGIEYADMQVIAEAYALLREGLGAEPGEIADIFATWNRGELNSYLIEITAEVLRQVDASTGAPLVDLIVDAASQKGTGKWTVQTALDLAVPVTAIGEATFARGASSGSAQRSAGQGMAGNASPLVIDTDEARAAFVEDVRRALFASKIVAYSQGFDEIEAGAAEYGWDIDKGALARIWRDGCIIRAAFLDDITRAYEADPSLPLLLAAQPFATRFEECTPALRRIVSQAALAGVPIPVFASSLAYFDQIRATRLPAALIQAQRDFFGSHTYRRTDKEGVFHTLWAAPGRPEEQWS</sequence>
<dbReference type="Gene3D" id="1.20.5.320">
    <property type="entry name" value="6-Phosphogluconate Dehydrogenase, domain 3"/>
    <property type="match status" value="1"/>
</dbReference>
<dbReference type="NCBIfam" id="TIGR00873">
    <property type="entry name" value="gnd"/>
    <property type="match status" value="1"/>
</dbReference>
<dbReference type="FunFam" id="1.10.1040.10:FF:000002">
    <property type="entry name" value="6-phosphogluconate dehydrogenase, decarboxylating"/>
    <property type="match status" value="1"/>
</dbReference>
<feature type="domain" description="6-phosphogluconate dehydrogenase C-terminal" evidence="10">
    <location>
        <begin position="186"/>
        <end position="478"/>
    </location>
</feature>
<evidence type="ECO:0000256" key="8">
    <source>
        <dbReference type="PIRSR" id="PIRSR000109-3"/>
    </source>
</evidence>
<feature type="binding site" description="in other chain" evidence="7">
    <location>
        <position position="198"/>
    </location>
    <ligand>
        <name>substrate</name>
        <note>ligand shared between dimeric partners</note>
    </ligand>
</feature>
<evidence type="ECO:0000313" key="11">
    <source>
        <dbReference type="EMBL" id="QQC43668.1"/>
    </source>
</evidence>
<evidence type="ECO:0000256" key="3">
    <source>
        <dbReference type="ARBA" id="ARBA00023002"/>
    </source>
</evidence>
<dbReference type="GO" id="GO:0004616">
    <property type="term" value="F:phosphogluconate dehydrogenase (decarboxylating) activity"/>
    <property type="evidence" value="ECO:0007669"/>
    <property type="project" value="UniProtKB-EC"/>
</dbReference>
<dbReference type="PIRSF" id="PIRSF000109">
    <property type="entry name" value="6PGD"/>
    <property type="match status" value="1"/>
</dbReference>
<protein>
    <recommendedName>
        <fullName evidence="5 9">6-phosphogluconate dehydrogenase, decarboxylating</fullName>
        <ecNumber evidence="5 9">1.1.1.44</ecNumber>
    </recommendedName>
</protein>
<feature type="binding site" evidence="8">
    <location>
        <begin position="40"/>
        <end position="42"/>
    </location>
    <ligand>
        <name>NADP(+)</name>
        <dbReference type="ChEBI" id="CHEBI:58349"/>
    </ligand>
</feature>
<reference evidence="11 12" key="1">
    <citation type="submission" date="2020-12" db="EMBL/GenBank/DDBJ databases">
        <title>FDA dAtabase for Regulatory Grade micrObial Sequences (FDA-ARGOS): Supporting development and validation of Infectious Disease Dx tests.</title>
        <authorList>
            <person name="Sproer C."/>
            <person name="Gronow S."/>
            <person name="Severitt S."/>
            <person name="Schroder I."/>
            <person name="Tallon L."/>
            <person name="Sadzewicz L."/>
            <person name="Zhao X."/>
            <person name="Boylan J."/>
            <person name="Ott S."/>
            <person name="Bowen H."/>
            <person name="Vavikolanu K."/>
            <person name="Mehta A."/>
            <person name="Aluvathingal J."/>
            <person name="Nadendla S."/>
            <person name="Lowell S."/>
            <person name="Myers T."/>
            <person name="Yan Y."/>
            <person name="Sichtig H."/>
        </authorList>
    </citation>
    <scope>NUCLEOTIDE SEQUENCE [LARGE SCALE GENOMIC DNA]</scope>
    <source>
        <strain evidence="11 12">FDAARGOS_985</strain>
    </source>
</reference>
<evidence type="ECO:0000256" key="1">
    <source>
        <dbReference type="ARBA" id="ARBA00008419"/>
    </source>
</evidence>
<keyword evidence="4 9" id="KW-0311">Gluconate utilization</keyword>
<dbReference type="PRINTS" id="PR00076">
    <property type="entry name" value="6PGDHDRGNASE"/>
</dbReference>
<keyword evidence="3 5" id="KW-0560">Oxidoreductase</keyword>
<dbReference type="InterPro" id="IPR006115">
    <property type="entry name" value="6PGDH_NADP-bd"/>
</dbReference>
<dbReference type="InterPro" id="IPR006183">
    <property type="entry name" value="Pgluconate_DH"/>
</dbReference>
<dbReference type="GO" id="GO:0019521">
    <property type="term" value="P:D-gluconate metabolic process"/>
    <property type="evidence" value="ECO:0007669"/>
    <property type="project" value="UniProtKB-KW"/>
</dbReference>
<evidence type="ECO:0000256" key="6">
    <source>
        <dbReference type="PIRSR" id="PIRSR000109-1"/>
    </source>
</evidence>
<evidence type="ECO:0000256" key="9">
    <source>
        <dbReference type="RuleBase" id="RU000485"/>
    </source>
</evidence>
<evidence type="ECO:0000256" key="5">
    <source>
        <dbReference type="PIRNR" id="PIRNR000109"/>
    </source>
</evidence>
<comment type="function">
    <text evidence="5">Catalyzes the oxidative decarboxylation of 6-phosphogluconate to ribulose 5-phosphate and CO(2), with concomitant reduction of NADP to NADPH.</text>
</comment>
<evidence type="ECO:0000259" key="10">
    <source>
        <dbReference type="SMART" id="SM01350"/>
    </source>
</evidence>
<keyword evidence="12" id="KW-1185">Reference proteome</keyword>
<comment type="subunit">
    <text evidence="2 5">Homodimer.</text>
</comment>
<feature type="binding site" evidence="8">
    <location>
        <begin position="17"/>
        <end position="22"/>
    </location>
    <ligand>
        <name>NADP(+)</name>
        <dbReference type="ChEBI" id="CHEBI:58349"/>
    </ligand>
</feature>
<dbReference type="AlphaFoldDB" id="A0AAP9Y8L6"/>
<dbReference type="GO" id="GO:0050661">
    <property type="term" value="F:NADP binding"/>
    <property type="evidence" value="ECO:0007669"/>
    <property type="project" value="InterPro"/>
</dbReference>
<dbReference type="FunFam" id="1.20.5.320:FF:000001">
    <property type="entry name" value="6-phosphogluconate dehydrogenase, decarboxylating"/>
    <property type="match status" value="1"/>
</dbReference>
<dbReference type="SUPFAM" id="SSF51735">
    <property type="entry name" value="NAD(P)-binding Rossmann-fold domains"/>
    <property type="match status" value="1"/>
</dbReference>
<feature type="active site" description="Proton donor" evidence="6">
    <location>
        <position position="190"/>
    </location>
</feature>
<dbReference type="SUPFAM" id="SSF48179">
    <property type="entry name" value="6-phosphogluconate dehydrogenase C-terminal domain-like"/>
    <property type="match status" value="1"/>
</dbReference>
<dbReference type="GO" id="GO:0006098">
    <property type="term" value="P:pentose-phosphate shunt"/>
    <property type="evidence" value="ECO:0007669"/>
    <property type="project" value="UniProtKB-KW"/>
</dbReference>
<dbReference type="SMART" id="SM01350">
    <property type="entry name" value="6PGD"/>
    <property type="match status" value="1"/>
</dbReference>
<dbReference type="Proteomes" id="UP000595220">
    <property type="component" value="Chromosome"/>
</dbReference>
<feature type="binding site" evidence="7">
    <location>
        <position position="462"/>
    </location>
    <ligand>
        <name>substrate</name>
        <note>ligand shared between dimeric partners</note>
    </ligand>
</feature>
<dbReference type="RefSeq" id="WP_074633708.1">
    <property type="nucleotide sequence ID" value="NZ_CP066065.1"/>
</dbReference>
<dbReference type="Pfam" id="PF03446">
    <property type="entry name" value="NAD_binding_2"/>
    <property type="match status" value="1"/>
</dbReference>
<dbReference type="PANTHER" id="PTHR11811">
    <property type="entry name" value="6-PHOSPHOGLUCONATE DEHYDROGENASE"/>
    <property type="match status" value="1"/>
</dbReference>
<dbReference type="InterPro" id="IPR006184">
    <property type="entry name" value="6PGdom_BS"/>
</dbReference>
<dbReference type="InterPro" id="IPR006114">
    <property type="entry name" value="6PGDH_C"/>
</dbReference>
<feature type="active site" description="Proton donor" evidence="6">
    <location>
        <position position="197"/>
    </location>
</feature>
<keyword evidence="5 9" id="KW-0570">Pentose shunt</keyword>
<keyword evidence="5 9" id="KW-0521">NADP</keyword>
<evidence type="ECO:0000256" key="4">
    <source>
        <dbReference type="ARBA" id="ARBA00023064"/>
    </source>
</evidence>
<feature type="binding site" evidence="7">
    <location>
        <position position="456"/>
    </location>
    <ligand>
        <name>substrate</name>
        <note>ligand shared between dimeric partners</note>
    </ligand>
</feature>
<feature type="binding site" evidence="8">
    <location>
        <position position="110"/>
    </location>
    <ligand>
        <name>NADP(+)</name>
        <dbReference type="ChEBI" id="CHEBI:58349"/>
    </ligand>
</feature>
<dbReference type="NCBIfam" id="NF006765">
    <property type="entry name" value="PRK09287.1"/>
    <property type="match status" value="1"/>
</dbReference>
<feature type="binding site" description="in other chain" evidence="7">
    <location>
        <position position="110"/>
    </location>
    <ligand>
        <name>substrate</name>
        <note>ligand shared between dimeric partners</note>
    </ligand>
</feature>
<dbReference type="Gene3D" id="3.40.50.720">
    <property type="entry name" value="NAD(P)-binding Rossmann-like Domain"/>
    <property type="match status" value="1"/>
</dbReference>
<gene>
    <name evidence="11" type="primary">gndA</name>
    <name evidence="11" type="ORF">I6H42_07790</name>
</gene>
<dbReference type="InterPro" id="IPR006113">
    <property type="entry name" value="6PGDH_Gnd/GntZ"/>
</dbReference>
<evidence type="ECO:0000313" key="12">
    <source>
        <dbReference type="Proteomes" id="UP000595220"/>
    </source>
</evidence>
<comment type="similarity">
    <text evidence="1 5 9">Belongs to the 6-phosphogluconate dehydrogenase family.</text>
</comment>
<dbReference type="PROSITE" id="PS00461">
    <property type="entry name" value="6PGD"/>
    <property type="match status" value="1"/>
</dbReference>
<dbReference type="Pfam" id="PF00393">
    <property type="entry name" value="6PGD"/>
    <property type="match status" value="1"/>
</dbReference>
<evidence type="ECO:0000256" key="2">
    <source>
        <dbReference type="ARBA" id="ARBA00011738"/>
    </source>
</evidence>
<feature type="binding site" description="in other chain" evidence="7">
    <location>
        <begin position="193"/>
        <end position="194"/>
    </location>
    <ligand>
        <name>substrate</name>
        <note>ligand shared between dimeric partners</note>
    </ligand>
</feature>
<organism evidence="11 12">
    <name type="scientific">Schaalia meyeri</name>
    <dbReference type="NCBI Taxonomy" id="52773"/>
    <lineage>
        <taxon>Bacteria</taxon>
        <taxon>Bacillati</taxon>
        <taxon>Actinomycetota</taxon>
        <taxon>Actinomycetes</taxon>
        <taxon>Actinomycetales</taxon>
        <taxon>Actinomycetaceae</taxon>
        <taxon>Schaalia</taxon>
    </lineage>
</organism>
<evidence type="ECO:0000256" key="7">
    <source>
        <dbReference type="PIRSR" id="PIRSR000109-2"/>
    </source>
</evidence>
<proteinExistence type="inferred from homology"/>
<feature type="binding site" description="in other chain" evidence="7">
    <location>
        <position position="295"/>
    </location>
    <ligand>
        <name>substrate</name>
        <note>ligand shared between dimeric partners</note>
    </ligand>
</feature>
<feature type="binding site" description="in other chain" evidence="7">
    <location>
        <position position="268"/>
    </location>
    <ligand>
        <name>substrate</name>
        <note>ligand shared between dimeric partners</note>
    </ligand>
</feature>
<dbReference type="InterPro" id="IPR036291">
    <property type="entry name" value="NAD(P)-bd_dom_sf"/>
</dbReference>
<comment type="pathway">
    <text evidence="5 9">Carbohydrate degradation; pentose phosphate pathway; D-ribulose 5-phosphate from D-glucose 6-phosphate (oxidative stage): step 3/3.</text>
</comment>
<dbReference type="Gene3D" id="1.10.1040.10">
    <property type="entry name" value="N-(1-d-carboxylethyl)-l-norvaline Dehydrogenase, domain 2"/>
    <property type="match status" value="1"/>
</dbReference>
<name>A0AAP9Y8L6_9ACTO</name>